<dbReference type="OrthoDB" id="63403at2759"/>
<keyword evidence="2" id="KW-1185">Reference proteome</keyword>
<dbReference type="AlphaFoldDB" id="A0A1W0AAA9"/>
<name>A0A1W0AAA9_9STRA</name>
<reference evidence="1 2" key="1">
    <citation type="journal article" date="2014" name="Genome Biol. Evol.">
        <title>The secreted proteins of Achlya hypogyna and Thraustotheca clavata identify the ancestral oomycete secretome and reveal gene acquisitions by horizontal gene transfer.</title>
        <authorList>
            <person name="Misner I."/>
            <person name="Blouin N."/>
            <person name="Leonard G."/>
            <person name="Richards T.A."/>
            <person name="Lane C.E."/>
        </authorList>
    </citation>
    <scope>NUCLEOTIDE SEQUENCE [LARGE SCALE GENOMIC DNA]</scope>
    <source>
        <strain evidence="1 2">ATCC 34112</strain>
    </source>
</reference>
<evidence type="ECO:0000313" key="2">
    <source>
        <dbReference type="Proteomes" id="UP000243217"/>
    </source>
</evidence>
<sequence>MATQSKADKFVRLLSTKLQELPNVPSTASELQEKLENAVAALPNSSLKGLLQRDLAHYAELLAQLVKTKPTANVDDRFLSEQEYDTLLQATHATRLVQMPNTPADVFLKYNVPSSVSMTTPKAVVNGIEQLCAALTHELVTNGIVSALPSLQEPGHAVALYVNEMLPLLHAWMDGATNKKNGLEYANHLQKMLLDLLQLIQFHRPLGHVQTKKIVSFYLPPATTETSAEASESAALAQLYACTAALILFYPASSVVPGNPTQTSNSDDSDSDEDDVPFVMNSDGFVSQVLAVSRKENPTWLVDVVLMASSLPRPSETSTDGPFSRLVIQALRSITFDTGMGRHAFLRNIACIRFAKVYLKSVRLGNSRELSAITTQLSGMAIPFKFMEWLRLTTLSSLPESLQKILRKVLDAEKPVASTFLSVSWKDEDIVALSEMVQSQSLQQDKTAILDDTSAPAEENTSVDAEVPLFFIDNTGGN</sequence>
<organism evidence="1 2">
    <name type="scientific">Thraustotheca clavata</name>
    <dbReference type="NCBI Taxonomy" id="74557"/>
    <lineage>
        <taxon>Eukaryota</taxon>
        <taxon>Sar</taxon>
        <taxon>Stramenopiles</taxon>
        <taxon>Oomycota</taxon>
        <taxon>Saprolegniomycetes</taxon>
        <taxon>Saprolegniales</taxon>
        <taxon>Achlyaceae</taxon>
        <taxon>Thraustotheca</taxon>
    </lineage>
</organism>
<proteinExistence type="predicted"/>
<dbReference type="Proteomes" id="UP000243217">
    <property type="component" value="Unassembled WGS sequence"/>
</dbReference>
<dbReference type="EMBL" id="JNBS01000288">
    <property type="protein sequence ID" value="OQS06960.1"/>
    <property type="molecule type" value="Genomic_DNA"/>
</dbReference>
<comment type="caution">
    <text evidence="1">The sequence shown here is derived from an EMBL/GenBank/DDBJ whole genome shotgun (WGS) entry which is preliminary data.</text>
</comment>
<gene>
    <name evidence="1" type="ORF">THRCLA_01021</name>
</gene>
<accession>A0A1W0AAA9</accession>
<evidence type="ECO:0000313" key="1">
    <source>
        <dbReference type="EMBL" id="OQS06960.1"/>
    </source>
</evidence>
<protein>
    <submittedName>
        <fullName evidence="1">Uncharacterized protein</fullName>
    </submittedName>
</protein>